<accession>A0A0G0Q354</accession>
<evidence type="ECO:0000313" key="3">
    <source>
        <dbReference type="Proteomes" id="UP000033935"/>
    </source>
</evidence>
<dbReference type="AlphaFoldDB" id="A0A0G0Q354"/>
<dbReference type="CDD" id="cd04186">
    <property type="entry name" value="GT_2_like_c"/>
    <property type="match status" value="1"/>
</dbReference>
<gene>
    <name evidence="2" type="ORF">UT30_C0003G0034</name>
</gene>
<keyword evidence="2" id="KW-0808">Transferase</keyword>
<evidence type="ECO:0000259" key="1">
    <source>
        <dbReference type="Pfam" id="PF00535"/>
    </source>
</evidence>
<organism evidence="2 3">
    <name type="scientific">Candidatus Uhrbacteria bacterium GW2011_GWF2_39_13</name>
    <dbReference type="NCBI Taxonomy" id="1618995"/>
    <lineage>
        <taxon>Bacteria</taxon>
        <taxon>Candidatus Uhriibacteriota</taxon>
    </lineage>
</organism>
<dbReference type="PANTHER" id="PTHR43179">
    <property type="entry name" value="RHAMNOSYLTRANSFERASE WBBL"/>
    <property type="match status" value="1"/>
</dbReference>
<dbReference type="GO" id="GO:0016740">
    <property type="term" value="F:transferase activity"/>
    <property type="evidence" value="ECO:0007669"/>
    <property type="project" value="UniProtKB-KW"/>
</dbReference>
<dbReference type="EMBL" id="LBWG01000003">
    <property type="protein sequence ID" value="KKR04845.1"/>
    <property type="molecule type" value="Genomic_DNA"/>
</dbReference>
<sequence>MIDVSILIVHHNTPGLLRQTLKGIRRVAPHLSYEVIVVDNNLKMPVGQMIAQEFPETIYLIQEDNVGFGRGMNAAMKVAKGTYFFIFNPDMILMPEALEHLRAFMDSHPTVGMLGPRLSHPDGSLQYSAYRFMDPLVILYRRVPFLRSLSFAKRCVDAYLMVEEDREKTRDVDYLLGAALFVRSQVVKEVGGFDPVFFMYFEDQDWCRRFWEAGWRVVYYPRVSLIHYHRRETAEGGFLKQLLNPLTWIQMKSALYYYKKYHKRHVAHNKFSSFNRD</sequence>
<dbReference type="Pfam" id="PF00535">
    <property type="entry name" value="Glycos_transf_2"/>
    <property type="match status" value="1"/>
</dbReference>
<comment type="caution">
    <text evidence="2">The sequence shown here is derived from an EMBL/GenBank/DDBJ whole genome shotgun (WGS) entry which is preliminary data.</text>
</comment>
<evidence type="ECO:0000313" key="2">
    <source>
        <dbReference type="EMBL" id="KKR04845.1"/>
    </source>
</evidence>
<dbReference type="Gene3D" id="3.90.550.10">
    <property type="entry name" value="Spore Coat Polysaccharide Biosynthesis Protein SpsA, Chain A"/>
    <property type="match status" value="1"/>
</dbReference>
<reference evidence="2 3" key="1">
    <citation type="journal article" date="2015" name="Nature">
        <title>rRNA introns, odd ribosomes, and small enigmatic genomes across a large radiation of phyla.</title>
        <authorList>
            <person name="Brown C.T."/>
            <person name="Hug L.A."/>
            <person name="Thomas B.C."/>
            <person name="Sharon I."/>
            <person name="Castelle C.J."/>
            <person name="Singh A."/>
            <person name="Wilkins M.J."/>
            <person name="Williams K.H."/>
            <person name="Banfield J.F."/>
        </authorList>
    </citation>
    <scope>NUCLEOTIDE SEQUENCE [LARGE SCALE GENOMIC DNA]</scope>
</reference>
<dbReference type="PANTHER" id="PTHR43179:SF7">
    <property type="entry name" value="RHAMNOSYLTRANSFERASE WBBL"/>
    <property type="match status" value="1"/>
</dbReference>
<dbReference type="InterPro" id="IPR029044">
    <property type="entry name" value="Nucleotide-diphossugar_trans"/>
</dbReference>
<protein>
    <submittedName>
        <fullName evidence="2">Family 2 glycosyl transferase</fullName>
    </submittedName>
</protein>
<proteinExistence type="predicted"/>
<dbReference type="InterPro" id="IPR001173">
    <property type="entry name" value="Glyco_trans_2-like"/>
</dbReference>
<dbReference type="SUPFAM" id="SSF53448">
    <property type="entry name" value="Nucleotide-diphospho-sugar transferases"/>
    <property type="match status" value="1"/>
</dbReference>
<name>A0A0G0Q354_9BACT</name>
<feature type="domain" description="Glycosyltransferase 2-like" evidence="1">
    <location>
        <begin position="5"/>
        <end position="138"/>
    </location>
</feature>
<dbReference type="Proteomes" id="UP000033935">
    <property type="component" value="Unassembled WGS sequence"/>
</dbReference>